<dbReference type="PROSITE" id="PS50994">
    <property type="entry name" value="INTEGRASE"/>
    <property type="match status" value="1"/>
</dbReference>
<dbReference type="EMBL" id="CP011043">
    <property type="protein sequence ID" value="AJW79926.1"/>
    <property type="molecule type" value="Genomic_DNA"/>
</dbReference>
<dbReference type="PATRIC" id="fig|33014.5.peg.2686"/>
<feature type="domain" description="Integrase catalytic" evidence="2">
    <location>
        <begin position="152"/>
        <end position="320"/>
    </location>
</feature>
<proteinExistence type="predicted"/>
<name>A0A0D5CEH2_9MICO</name>
<dbReference type="PANTHER" id="PTHR35004:SF6">
    <property type="entry name" value="TRANSPOSASE"/>
    <property type="match status" value="1"/>
</dbReference>
<dbReference type="InterPro" id="IPR009057">
    <property type="entry name" value="Homeodomain-like_sf"/>
</dbReference>
<dbReference type="EMBL" id="CP011043">
    <property type="protein sequence ID" value="AJW78063.1"/>
    <property type="molecule type" value="Genomic_DNA"/>
</dbReference>
<dbReference type="Proteomes" id="UP000032604">
    <property type="component" value="Chromosome"/>
</dbReference>
<reference evidence="4 9" key="1">
    <citation type="journal article" date="2015" name="Genome Announc.">
        <title>Complete Genome Sequence of Clavibacter michiganensis subsp. insidiosus R1-1 Using PacBio Single-Molecule Real-Time Technology.</title>
        <authorList>
            <person name="Lu Y."/>
            <person name="Samac D.A."/>
            <person name="Glazebrook J."/>
            <person name="Ishimaru C.A."/>
        </authorList>
    </citation>
    <scope>NUCLEOTIDE SEQUENCE [LARGE SCALE GENOMIC DNA]</scope>
    <source>
        <strain evidence="4 9">R1-1</strain>
    </source>
</reference>
<dbReference type="SUPFAM" id="SSF46689">
    <property type="entry name" value="Homeodomain-like"/>
    <property type="match status" value="1"/>
</dbReference>
<evidence type="ECO:0000256" key="1">
    <source>
        <dbReference type="SAM" id="MobiDB-lite"/>
    </source>
</evidence>
<evidence type="ECO:0000313" key="7">
    <source>
        <dbReference type="EMBL" id="AJW79926.1"/>
    </source>
</evidence>
<dbReference type="Pfam" id="PF13011">
    <property type="entry name" value="LZ_Tnp_IS481"/>
    <property type="match status" value="1"/>
</dbReference>
<accession>A0A0D5CEH2</accession>
<gene>
    <name evidence="3" type="ORF">VO01_01325</name>
    <name evidence="4" type="ORF">VO01_02000</name>
    <name evidence="5" type="ORF">VO01_02785</name>
    <name evidence="6" type="ORF">VO01_03640</name>
    <name evidence="7" type="ORF">VO01_13045</name>
    <name evidence="8" type="ORF">VO01_13320</name>
</gene>
<evidence type="ECO:0000313" key="9">
    <source>
        <dbReference type="Proteomes" id="UP000032604"/>
    </source>
</evidence>
<dbReference type="HOGENOM" id="CLU_027402_15_0_11"/>
<dbReference type="Gene3D" id="3.30.420.10">
    <property type="entry name" value="Ribonuclease H-like superfamily/Ribonuclease H"/>
    <property type="match status" value="1"/>
</dbReference>
<dbReference type="InterPro" id="IPR024967">
    <property type="entry name" value="DNA-bd_IS481-type"/>
</dbReference>
<dbReference type="KEGG" id="cmh:VO01_13045"/>
<dbReference type="OrthoDB" id="52928at2"/>
<evidence type="ECO:0000259" key="2">
    <source>
        <dbReference type="PROSITE" id="PS50994"/>
    </source>
</evidence>
<dbReference type="KEGG" id="cmh:VO01_01325"/>
<sequence>MSHANARLTVHGRVLLVRRVVEDRRPVSHVARELGVSRQCAHRWVNRFRSEGFEGLSDRSSRPRRVPTRTSPERERAVVEARTRLRSGPARLAPVTGVPARTISRVLRRHGAPPLAWLDPVTGAVIRASRSTANRYEHEHPGDLIHVDVKKLGRIPDGGGWRAHGRSEQVRGRGIGFDYVHAVVDDHTRLAYAEIHPDEKGVTAAGFLTRAAAYFAEHGITRIERVLTDNAFAYRHSAAFQNAVTQLGARQKFIRPHCPWQNGKVERFNRTLATEWAYRQPFTSNQARTDALDPWIQHYNTERIHSSHGLTPAARVSPTS</sequence>
<dbReference type="GO" id="GO:0003676">
    <property type="term" value="F:nucleic acid binding"/>
    <property type="evidence" value="ECO:0007669"/>
    <property type="project" value="InterPro"/>
</dbReference>
<evidence type="ECO:0000313" key="8">
    <source>
        <dbReference type="EMBL" id="AJW79970.1"/>
    </source>
</evidence>
<dbReference type="NCBIfam" id="NF033577">
    <property type="entry name" value="transpos_IS481"/>
    <property type="match status" value="1"/>
</dbReference>
<dbReference type="AlphaFoldDB" id="A0A0D5CEH2"/>
<dbReference type="KEGG" id="cmh:VO01_03640"/>
<dbReference type="Pfam" id="PF13683">
    <property type="entry name" value="rve_3"/>
    <property type="match status" value="1"/>
</dbReference>
<feature type="region of interest" description="Disordered" evidence="1">
    <location>
        <begin position="54"/>
        <end position="75"/>
    </location>
</feature>
<dbReference type="KEGG" id="cmh:VO01_02785"/>
<dbReference type="KEGG" id="cmh:VO01_02000"/>
<dbReference type="KEGG" id="cmh:VO01_13320"/>
<dbReference type="EMBL" id="CP011043">
    <property type="protein sequence ID" value="AJW77957.1"/>
    <property type="molecule type" value="Genomic_DNA"/>
</dbReference>
<dbReference type="EMBL" id="CP011043">
    <property type="protein sequence ID" value="AJW78337.1"/>
    <property type="molecule type" value="Genomic_DNA"/>
</dbReference>
<dbReference type="InterPro" id="IPR012337">
    <property type="entry name" value="RNaseH-like_sf"/>
</dbReference>
<dbReference type="InterPro" id="IPR001584">
    <property type="entry name" value="Integrase_cat-core"/>
</dbReference>
<dbReference type="InterPro" id="IPR047656">
    <property type="entry name" value="IS481-like_transpos"/>
</dbReference>
<dbReference type="RefSeq" id="WP_045526325.1">
    <property type="nucleotide sequence ID" value="NZ_CP011043.1"/>
</dbReference>
<dbReference type="PANTHER" id="PTHR35004">
    <property type="entry name" value="TRANSPOSASE RV3428C-RELATED"/>
    <property type="match status" value="1"/>
</dbReference>
<protein>
    <submittedName>
        <fullName evidence="4">Transposase</fullName>
    </submittedName>
</protein>
<dbReference type="InterPro" id="IPR036397">
    <property type="entry name" value="RNaseH_sf"/>
</dbReference>
<organism evidence="4 9">
    <name type="scientific">Clavibacter michiganensis subsp. insidiosus</name>
    <dbReference type="NCBI Taxonomy" id="33014"/>
    <lineage>
        <taxon>Bacteria</taxon>
        <taxon>Bacillati</taxon>
        <taxon>Actinomycetota</taxon>
        <taxon>Actinomycetes</taxon>
        <taxon>Micrococcales</taxon>
        <taxon>Microbacteriaceae</taxon>
        <taxon>Clavibacter</taxon>
    </lineage>
</organism>
<evidence type="ECO:0000313" key="6">
    <source>
        <dbReference type="EMBL" id="AJW78337.1"/>
    </source>
</evidence>
<dbReference type="EMBL" id="CP011043">
    <property type="protein sequence ID" value="AJW78190.1"/>
    <property type="molecule type" value="Genomic_DNA"/>
</dbReference>
<dbReference type="EMBL" id="CP011043">
    <property type="protein sequence ID" value="AJW79970.1"/>
    <property type="molecule type" value="Genomic_DNA"/>
</dbReference>
<evidence type="ECO:0000313" key="4">
    <source>
        <dbReference type="EMBL" id="AJW78063.1"/>
    </source>
</evidence>
<dbReference type="GO" id="GO:0015074">
    <property type="term" value="P:DNA integration"/>
    <property type="evidence" value="ECO:0007669"/>
    <property type="project" value="InterPro"/>
</dbReference>
<evidence type="ECO:0000313" key="5">
    <source>
        <dbReference type="EMBL" id="AJW78190.1"/>
    </source>
</evidence>
<evidence type="ECO:0000313" key="3">
    <source>
        <dbReference type="EMBL" id="AJW77957.1"/>
    </source>
</evidence>
<dbReference type="SUPFAM" id="SSF53098">
    <property type="entry name" value="Ribonuclease H-like"/>
    <property type="match status" value="1"/>
</dbReference>